<dbReference type="Pfam" id="PF18780">
    <property type="entry name" value="HNH_repeat"/>
    <property type="match status" value="1"/>
</dbReference>
<proteinExistence type="predicted"/>
<comment type="caution">
    <text evidence="1">The sequence shown here is derived from an EMBL/GenBank/DDBJ whole genome shotgun (WGS) entry which is preliminary data.</text>
</comment>
<evidence type="ECO:0000313" key="1">
    <source>
        <dbReference type="EMBL" id="OGK20864.1"/>
    </source>
</evidence>
<protein>
    <submittedName>
        <fullName evidence="1">Uncharacterized protein</fullName>
    </submittedName>
</protein>
<dbReference type="AlphaFoldDB" id="A0A1F7GPP4"/>
<accession>A0A1F7GPP4</accession>
<dbReference type="EMBL" id="MFZI01000027">
    <property type="protein sequence ID" value="OGK20864.1"/>
    <property type="molecule type" value="Genomic_DNA"/>
</dbReference>
<organism evidence="1 2">
    <name type="scientific">Candidatus Roizmanbacteria bacterium RIFCSPHIGHO2_01_FULL_39_8</name>
    <dbReference type="NCBI Taxonomy" id="1802033"/>
    <lineage>
        <taxon>Bacteria</taxon>
        <taxon>Candidatus Roizmaniibacteriota</taxon>
    </lineage>
</organism>
<evidence type="ECO:0000313" key="2">
    <source>
        <dbReference type="Proteomes" id="UP000177026"/>
    </source>
</evidence>
<sequence length="287" mass="33553">MSKITCDFCGKVFLRKMRQINEAATHGWKSYCTPQCLSNAKDKRILFTCFNPICKKIFKKRPKEVSSSGKVYCSQSCAAIESNKNRWLKLPQNHCANPNCKKVISRSNKFCSNKCNGILKRFSDEEYRLKIIKRIKQFYINKHRIPFKKEMWGSYGAARRIFGTWNSAIEAAGLLPNPVKFAMKYLAKDGHKCDSLSEKIIDDWLFKRKIHHEIKVPYGINRMTADFKVKDVLIEFFGLQGELKKYDSLMRKKLRFIKKKHLHVIPIYPTDLFPKSRLNDILSPLKD</sequence>
<reference evidence="1 2" key="1">
    <citation type="journal article" date="2016" name="Nat. Commun.">
        <title>Thousands of microbial genomes shed light on interconnected biogeochemical processes in an aquifer system.</title>
        <authorList>
            <person name="Anantharaman K."/>
            <person name="Brown C.T."/>
            <person name="Hug L.A."/>
            <person name="Sharon I."/>
            <person name="Castelle C.J."/>
            <person name="Probst A.J."/>
            <person name="Thomas B.C."/>
            <person name="Singh A."/>
            <person name="Wilkins M.J."/>
            <person name="Karaoz U."/>
            <person name="Brodie E.L."/>
            <person name="Williams K.H."/>
            <person name="Hubbard S.S."/>
            <person name="Banfield J.F."/>
        </authorList>
    </citation>
    <scope>NUCLEOTIDE SEQUENCE [LARGE SCALE GENOMIC DNA]</scope>
</reference>
<gene>
    <name evidence="1" type="ORF">A2866_04870</name>
</gene>
<dbReference type="Proteomes" id="UP000177026">
    <property type="component" value="Unassembled WGS sequence"/>
</dbReference>
<name>A0A1F7GPP4_9BACT</name>
<dbReference type="InterPro" id="IPR041025">
    <property type="entry name" value="HNH_repeat"/>
</dbReference>